<evidence type="ECO:0000256" key="5">
    <source>
        <dbReference type="ARBA" id="ARBA00022771"/>
    </source>
</evidence>
<keyword evidence="8" id="KW-0206">Cytoskeleton</keyword>
<dbReference type="EMBL" id="OU893339">
    <property type="protein sequence ID" value="CAG9795534.1"/>
    <property type="molecule type" value="Genomic_DNA"/>
</dbReference>
<protein>
    <recommendedName>
        <fullName evidence="11">EF-hand domain-containing protein</fullName>
    </recommendedName>
</protein>
<dbReference type="InterPro" id="IPR043145">
    <property type="entry name" value="Znf_ZZ_sf"/>
</dbReference>
<keyword evidence="7" id="KW-0106">Calcium</keyword>
<accession>A0A9N9WKQ7</accession>
<dbReference type="InterPro" id="IPR050774">
    <property type="entry name" value="KCMF1/Dystrophin"/>
</dbReference>
<evidence type="ECO:0000256" key="1">
    <source>
        <dbReference type="ARBA" id="ARBA00004245"/>
    </source>
</evidence>
<dbReference type="Gene3D" id="3.30.60.90">
    <property type="match status" value="1"/>
</dbReference>
<sequence length="651" mass="72931">MALENWRKVENEVGYPCYINETSGKQQYDHPQFLKILESFEDYEGIKYSVYRIAFKVTALQKHLKVPPLRISSGVFARHQLSLSESSLSLDTAELEAVLADIYFAAEKEGLFDGDIDMTVDMLINLLLNVYDKERKEPVRVLAAKTLLIVLSDETSNDKWVALANCCADHNCCVSPRRLAALLTNITALTQYLGCYAEHLQADVNSCFDKNAGMLGVSAHSVAEWGSQCCTSTRWLPVMERITCSRNSTSVGAFCAACKHPIVQMLKFKCSKCNDIYFCEKCYLYDKDLMSVNGHKKTHVINEIIDGEVKLGECMSFIKGMKRFFFCTRKKKRKMTKKCSKKSIDKGENSGTVKRRSDGKPAIFTSTVGKASGNGVNNSPASLLQDIITQLETQNKALKDLSTQLHNVAKDQENNGLRRKVDTHWTQISTQITRLKVLKDNLSTSLNQNVETDTQKHDKVDRPQAFDLFSPIPVLDEKQSKVTDNMKTQPRVLSLDSGNFSVVSKQTDSQNLLTMSGDALKPVVVHTTSDSISTVSVNDISHWYIENDPSGNRTTDSSRKLEANVNQSISATEKKYAADIRSVESSNHKMRELNADLDTVLDRLQQILTNNFAVDGNYGIIYHRQSSINVPAAGARAFCVNNNSFWLPLVW</sequence>
<gene>
    <name evidence="12" type="ORF">DIATSA_LOCUS12791</name>
</gene>
<proteinExistence type="predicted"/>
<feature type="coiled-coil region" evidence="9">
    <location>
        <begin position="381"/>
        <end position="411"/>
    </location>
</feature>
<evidence type="ECO:0000256" key="7">
    <source>
        <dbReference type="ARBA" id="ARBA00022837"/>
    </source>
</evidence>
<comment type="subcellular location">
    <subcellularLocation>
        <location evidence="2">Cell membrane</location>
        <location evidence="2">Sarcolemma</location>
        <topology evidence="2">Peripheral membrane protein</topology>
        <orientation evidence="2">Cytoplasmic side</orientation>
    </subcellularLocation>
    <subcellularLocation>
        <location evidence="1">Cytoplasm</location>
        <location evidence="1">Cytoskeleton</location>
    </subcellularLocation>
</comment>
<feature type="region of interest" description="Disordered" evidence="10">
    <location>
        <begin position="339"/>
        <end position="359"/>
    </location>
</feature>
<evidence type="ECO:0000256" key="10">
    <source>
        <dbReference type="SAM" id="MobiDB-lite"/>
    </source>
</evidence>
<evidence type="ECO:0000259" key="11">
    <source>
        <dbReference type="Pfam" id="PF09068"/>
    </source>
</evidence>
<dbReference type="InterPro" id="IPR011992">
    <property type="entry name" value="EF-hand-dom_pair"/>
</dbReference>
<dbReference type="PANTHER" id="PTHR12268:SF14">
    <property type="entry name" value="DYSTROPHIN-1"/>
    <property type="match status" value="1"/>
</dbReference>
<dbReference type="GO" id="GO:0045202">
    <property type="term" value="C:synapse"/>
    <property type="evidence" value="ECO:0007669"/>
    <property type="project" value="GOC"/>
</dbReference>
<dbReference type="GO" id="GO:0016010">
    <property type="term" value="C:dystrophin-associated glycoprotein complex"/>
    <property type="evidence" value="ECO:0007669"/>
    <property type="project" value="UniProtKB-ARBA"/>
</dbReference>
<keyword evidence="5" id="KW-0863">Zinc-finger</keyword>
<dbReference type="GO" id="GO:0008270">
    <property type="term" value="F:zinc ion binding"/>
    <property type="evidence" value="ECO:0007669"/>
    <property type="project" value="UniProtKB-KW"/>
</dbReference>
<evidence type="ECO:0000256" key="6">
    <source>
        <dbReference type="ARBA" id="ARBA00022833"/>
    </source>
</evidence>
<keyword evidence="4" id="KW-0479">Metal-binding</keyword>
<dbReference type="Proteomes" id="UP001153714">
    <property type="component" value="Chromosome 8"/>
</dbReference>
<dbReference type="PANTHER" id="PTHR12268">
    <property type="entry name" value="E3 UBIQUITIN-PROTEIN LIGASE KCMF1"/>
    <property type="match status" value="1"/>
</dbReference>
<dbReference type="SUPFAM" id="SSF47473">
    <property type="entry name" value="EF-hand"/>
    <property type="match status" value="1"/>
</dbReference>
<keyword evidence="3" id="KW-0963">Cytoplasm</keyword>
<evidence type="ECO:0000256" key="8">
    <source>
        <dbReference type="ARBA" id="ARBA00023212"/>
    </source>
</evidence>
<dbReference type="Gene3D" id="6.10.140.70">
    <property type="match status" value="1"/>
</dbReference>
<dbReference type="OrthoDB" id="10014385at2759"/>
<evidence type="ECO:0000256" key="3">
    <source>
        <dbReference type="ARBA" id="ARBA00022490"/>
    </source>
</evidence>
<evidence type="ECO:0000256" key="9">
    <source>
        <dbReference type="SAM" id="Coils"/>
    </source>
</evidence>
<organism evidence="12 13">
    <name type="scientific">Diatraea saccharalis</name>
    <name type="common">sugarcane borer</name>
    <dbReference type="NCBI Taxonomy" id="40085"/>
    <lineage>
        <taxon>Eukaryota</taxon>
        <taxon>Metazoa</taxon>
        <taxon>Ecdysozoa</taxon>
        <taxon>Arthropoda</taxon>
        <taxon>Hexapoda</taxon>
        <taxon>Insecta</taxon>
        <taxon>Pterygota</taxon>
        <taxon>Neoptera</taxon>
        <taxon>Endopterygota</taxon>
        <taxon>Lepidoptera</taxon>
        <taxon>Glossata</taxon>
        <taxon>Ditrysia</taxon>
        <taxon>Pyraloidea</taxon>
        <taxon>Crambidae</taxon>
        <taxon>Crambinae</taxon>
        <taxon>Diatraea</taxon>
    </lineage>
</organism>
<feature type="domain" description="EF-hand" evidence="11">
    <location>
        <begin position="35"/>
        <end position="152"/>
    </location>
</feature>
<evidence type="ECO:0000313" key="13">
    <source>
        <dbReference type="Proteomes" id="UP001153714"/>
    </source>
</evidence>
<evidence type="ECO:0000256" key="4">
    <source>
        <dbReference type="ARBA" id="ARBA00022723"/>
    </source>
</evidence>
<dbReference type="Gene3D" id="1.10.238.10">
    <property type="entry name" value="EF-hand"/>
    <property type="match status" value="2"/>
</dbReference>
<evidence type="ECO:0000313" key="12">
    <source>
        <dbReference type="EMBL" id="CAG9795534.1"/>
    </source>
</evidence>
<name>A0A9N9WKQ7_9NEOP</name>
<keyword evidence="9" id="KW-0175">Coiled coil</keyword>
<keyword evidence="13" id="KW-1185">Reference proteome</keyword>
<dbReference type="AlphaFoldDB" id="A0A9N9WKQ7"/>
<dbReference type="GO" id="GO:0099536">
    <property type="term" value="P:synaptic signaling"/>
    <property type="evidence" value="ECO:0007669"/>
    <property type="project" value="TreeGrafter"/>
</dbReference>
<dbReference type="InterPro" id="IPR015153">
    <property type="entry name" value="EF-hand_dom_typ1"/>
</dbReference>
<keyword evidence="6" id="KW-0862">Zinc</keyword>
<reference evidence="12" key="2">
    <citation type="submission" date="2022-10" db="EMBL/GenBank/DDBJ databases">
        <authorList>
            <consortium name="ENA_rothamsted_submissions"/>
            <consortium name="culmorum"/>
            <person name="King R."/>
        </authorList>
    </citation>
    <scope>NUCLEOTIDE SEQUENCE</scope>
</reference>
<reference evidence="12" key="1">
    <citation type="submission" date="2021-12" db="EMBL/GenBank/DDBJ databases">
        <authorList>
            <person name="King R."/>
        </authorList>
    </citation>
    <scope>NUCLEOTIDE SEQUENCE</scope>
</reference>
<dbReference type="SUPFAM" id="SSF57850">
    <property type="entry name" value="RING/U-box"/>
    <property type="match status" value="1"/>
</dbReference>
<dbReference type="Pfam" id="PF09068">
    <property type="entry name" value="EF-hand_2"/>
    <property type="match status" value="1"/>
</dbReference>
<evidence type="ECO:0000256" key="2">
    <source>
        <dbReference type="ARBA" id="ARBA00004278"/>
    </source>
</evidence>